<dbReference type="OrthoDB" id="9810588at2"/>
<evidence type="ECO:0000259" key="1">
    <source>
        <dbReference type="PROSITE" id="PS51085"/>
    </source>
</evidence>
<dbReference type="eggNOG" id="COG3894">
    <property type="taxonomic scope" value="Bacteria"/>
</dbReference>
<evidence type="ECO:0000313" key="2">
    <source>
        <dbReference type="EMBL" id="KEJ92902.1"/>
    </source>
</evidence>
<dbReference type="AlphaFoldDB" id="A0A073J5A8"/>
<dbReference type="PROSITE" id="PS51085">
    <property type="entry name" value="2FE2S_FER_2"/>
    <property type="match status" value="1"/>
</dbReference>
<dbReference type="GeneID" id="90983016"/>
<name>A0A073J5A8_9BACT</name>
<dbReference type="InterPro" id="IPR027980">
    <property type="entry name" value="RACo_C"/>
</dbReference>
<proteinExistence type="predicted"/>
<dbReference type="RefSeq" id="WP_051682622.1">
    <property type="nucleotide sequence ID" value="NZ_JMKI01000012.1"/>
</dbReference>
<dbReference type="InterPro" id="IPR042259">
    <property type="entry name" value="Raco-like_middle_sf"/>
</dbReference>
<feature type="domain" description="2Fe-2S ferredoxin-type" evidence="1">
    <location>
        <begin position="1"/>
        <end position="88"/>
    </location>
</feature>
<dbReference type="CDD" id="cd00207">
    <property type="entry name" value="fer2"/>
    <property type="match status" value="1"/>
</dbReference>
<dbReference type="InterPro" id="IPR041414">
    <property type="entry name" value="Raco-like_middle"/>
</dbReference>
<dbReference type="EMBL" id="JMKI01000012">
    <property type="protein sequence ID" value="KEJ92902.1"/>
    <property type="molecule type" value="Genomic_DNA"/>
</dbReference>
<dbReference type="Gene3D" id="3.30.420.480">
    <property type="entry name" value="Domain of unknown function (DUF4445)"/>
    <property type="match status" value="1"/>
</dbReference>
<dbReference type="STRING" id="2754.EH55_00405"/>
<dbReference type="GO" id="GO:0051536">
    <property type="term" value="F:iron-sulfur cluster binding"/>
    <property type="evidence" value="ECO:0007669"/>
    <property type="project" value="InterPro"/>
</dbReference>
<protein>
    <recommendedName>
        <fullName evidence="1">2Fe-2S ferredoxin-type domain-containing protein</fullName>
    </recommendedName>
</protein>
<sequence length="512" mass="54140">MTEGVFRIDAVKKGEKVSDVLRREGVALPMECGGAGLCGKCRVTIEDAAAPCADEKKLLSPEDIKNGARLACLTDAVDGMTVRLPRASRGERILAGVETESGKEARGADFSVVVDIGTTTVVAYLVRSGSEKPAAVASCMNPQREFGADVISRISYASERDDGLALLHEKIISAINGLIAEITESVGARRAQISLAVISGNTTMEHLFAGVSVRSIGRAPFMPEFRVFDTLASERLGLELAPGTPVSLMPNISGFVGGDIVSGTVYTGLADAEELSLFIDIGTNNEMVLGSKDLLLCCSAAAGPALEGAKISRGMCAAEGAIDHVKLNGNELTVSTVGNAPAIGICGSGLVDVVALLLSERIIGQDGKFKKDAEALPGRLDVKNKRWLIDNGVYFTQKDVREVQLAKGAICTGVEIMLAEAGKRLEEVDRIFLAGAFGNYIDVENASKIGILPKVPKEKIIPVGNSSGLGAIECCRDKGFPAKAAKILERAKHIELATHKDFQQIFVRNLLF</sequence>
<dbReference type="InterPro" id="IPR012675">
    <property type="entry name" value="Beta-grasp_dom_sf"/>
</dbReference>
<gene>
    <name evidence="2" type="ORF">EH55_00405</name>
</gene>
<evidence type="ECO:0000313" key="3">
    <source>
        <dbReference type="Proteomes" id="UP000027665"/>
    </source>
</evidence>
<reference evidence="2 3" key="1">
    <citation type="submission" date="2014-04" db="EMBL/GenBank/DDBJ databases">
        <title>Draft Genome Sequence of Synergistes jonesii.</title>
        <authorList>
            <person name="Coil D.A."/>
            <person name="Eisen J.A."/>
            <person name="Holland-Moritz H.E."/>
        </authorList>
    </citation>
    <scope>NUCLEOTIDE SEQUENCE [LARGE SCALE GENOMIC DNA]</scope>
    <source>
        <strain evidence="2 3">78-1</strain>
    </source>
</reference>
<dbReference type="PANTHER" id="PTHR42895">
    <property type="entry name" value="IRON-SULFUR CLUSTER-BINDING PROTEIN-RELATED"/>
    <property type="match status" value="1"/>
</dbReference>
<dbReference type="SUPFAM" id="SSF54292">
    <property type="entry name" value="2Fe-2S ferredoxin-like"/>
    <property type="match status" value="1"/>
</dbReference>
<dbReference type="Pfam" id="PF17651">
    <property type="entry name" value="Raco_middle"/>
    <property type="match status" value="1"/>
</dbReference>
<organism evidence="2 3">
    <name type="scientific">Synergistes jonesii</name>
    <dbReference type="NCBI Taxonomy" id="2754"/>
    <lineage>
        <taxon>Bacteria</taxon>
        <taxon>Thermotogati</taxon>
        <taxon>Synergistota</taxon>
        <taxon>Synergistia</taxon>
        <taxon>Synergistales</taxon>
        <taxon>Synergistaceae</taxon>
        <taxon>Synergistes</taxon>
    </lineage>
</organism>
<dbReference type="PANTHER" id="PTHR42895:SF1">
    <property type="entry name" value="IRON-SULFUR CLUSTER PROTEIN"/>
    <property type="match status" value="1"/>
</dbReference>
<comment type="caution">
    <text evidence="2">The sequence shown here is derived from an EMBL/GenBank/DDBJ whole genome shotgun (WGS) entry which is preliminary data.</text>
</comment>
<dbReference type="Pfam" id="PF14574">
    <property type="entry name" value="RACo_C_ter"/>
    <property type="match status" value="1"/>
</dbReference>
<accession>A0A073J5A8</accession>
<dbReference type="Pfam" id="PF00111">
    <property type="entry name" value="Fer2"/>
    <property type="match status" value="1"/>
</dbReference>
<dbReference type="Gene3D" id="3.10.20.30">
    <property type="match status" value="1"/>
</dbReference>
<dbReference type="Proteomes" id="UP000027665">
    <property type="component" value="Unassembled WGS sequence"/>
</dbReference>
<keyword evidence="3" id="KW-1185">Reference proteome</keyword>
<dbReference type="InterPro" id="IPR001041">
    <property type="entry name" value="2Fe-2S_ferredoxin-type"/>
</dbReference>
<dbReference type="InterPro" id="IPR052911">
    <property type="entry name" value="Corrinoid_activation_enz"/>
</dbReference>
<dbReference type="InterPro" id="IPR036010">
    <property type="entry name" value="2Fe-2S_ferredoxin-like_sf"/>
</dbReference>
<dbReference type="eggNOG" id="COG0633">
    <property type="taxonomic scope" value="Bacteria"/>
</dbReference>